<keyword evidence="1" id="KW-0812">Transmembrane</keyword>
<dbReference type="STRING" id="1941349.STSP1_00948"/>
<name>A0A1W6LLC5_9BACT</name>
<dbReference type="EMBL" id="CP021023">
    <property type="protein sequence ID" value="ARN56565.1"/>
    <property type="molecule type" value="Genomic_DNA"/>
</dbReference>
<evidence type="ECO:0000313" key="3">
    <source>
        <dbReference type="Proteomes" id="UP000193334"/>
    </source>
</evidence>
<dbReference type="RefSeq" id="WP_085755255.1">
    <property type="nucleotide sequence ID" value="NZ_CP021023.1"/>
</dbReference>
<dbReference type="Proteomes" id="UP000193334">
    <property type="component" value="Chromosome"/>
</dbReference>
<evidence type="ECO:0000313" key="2">
    <source>
        <dbReference type="EMBL" id="ARN56565.1"/>
    </source>
</evidence>
<evidence type="ECO:0000256" key="1">
    <source>
        <dbReference type="SAM" id="Phobius"/>
    </source>
</evidence>
<keyword evidence="1" id="KW-0472">Membrane</keyword>
<reference evidence="3" key="1">
    <citation type="submission" date="2017-04" db="EMBL/GenBank/DDBJ databases">
        <title>Comparative genomics and description of representatives of a novel lineage of planctomycetes thriving in anoxic sediments.</title>
        <authorList>
            <person name="Spring S."/>
            <person name="Bunk B."/>
            <person name="Sproer C."/>
        </authorList>
    </citation>
    <scope>NUCLEOTIDE SEQUENCE [LARGE SCALE GENOMIC DNA]</scope>
    <source>
        <strain evidence="3">ST-PulAB-D4</strain>
    </source>
</reference>
<protein>
    <submittedName>
        <fullName evidence="2">Uncharacterized protein</fullName>
    </submittedName>
</protein>
<dbReference type="KEGG" id="pbp:STSP1_00948"/>
<sequence>MKIIDKYAILGILAAIAVVFAIAFANMKSLDYPASKLWDDVRIFEVNNNELGHVVFIVKAHEKDKPKTLFSLNFKDNKLWTIDFNVTSDIEDLPGTLTLQHRSGSFYTFIDGKKAYTDIDIDGIFDRKMLIRKKQQNLIYFWNDSRREWEIEADK</sequence>
<feature type="transmembrane region" description="Helical" evidence="1">
    <location>
        <begin position="7"/>
        <end position="27"/>
    </location>
</feature>
<accession>A0A1W6LLC5</accession>
<dbReference type="AlphaFoldDB" id="A0A1W6LLC5"/>
<proteinExistence type="predicted"/>
<keyword evidence="3" id="KW-1185">Reference proteome</keyword>
<gene>
    <name evidence="2" type="ORF">STSP1_00948</name>
</gene>
<keyword evidence="1" id="KW-1133">Transmembrane helix</keyword>
<organism evidence="2 3">
    <name type="scientific">Sedimentisphaera salicampi</name>
    <dbReference type="NCBI Taxonomy" id="1941349"/>
    <lineage>
        <taxon>Bacteria</taxon>
        <taxon>Pseudomonadati</taxon>
        <taxon>Planctomycetota</taxon>
        <taxon>Phycisphaerae</taxon>
        <taxon>Sedimentisphaerales</taxon>
        <taxon>Sedimentisphaeraceae</taxon>
        <taxon>Sedimentisphaera</taxon>
    </lineage>
</organism>